<reference evidence="2" key="1">
    <citation type="submission" date="2025-08" db="UniProtKB">
        <authorList>
            <consortium name="RefSeq"/>
        </authorList>
    </citation>
    <scope>IDENTIFICATION</scope>
    <source>
        <tissue evidence="2">Whole body</tissue>
    </source>
</reference>
<dbReference type="RefSeq" id="XP_024893968.1">
    <property type="nucleotide sequence ID" value="XM_025038200.1"/>
</dbReference>
<accession>A0A6J1RI02</accession>
<evidence type="ECO:0000313" key="1">
    <source>
        <dbReference type="Proteomes" id="UP000504618"/>
    </source>
</evidence>
<dbReference type="Proteomes" id="UP000504618">
    <property type="component" value="Unplaced"/>
</dbReference>
<dbReference type="AlphaFoldDB" id="A0A6J1RI02"/>
<name>A0A6J1RI02_9HYME</name>
<dbReference type="OrthoDB" id="7675410at2759"/>
<keyword evidence="1" id="KW-1185">Reference proteome</keyword>
<proteinExistence type="predicted"/>
<evidence type="ECO:0000313" key="2">
    <source>
        <dbReference type="RefSeq" id="XP_024893968.1"/>
    </source>
</evidence>
<sequence length="192" mass="22210">MLKDILEKFKEMNVCSGLGDISIHFVVVNGTYQDNIDKSRSKGCSLLSKKKRCDSCMKWRKCILQQKARLKIRPQMASMQNTAVDKKLAELDNISKSEKLVVQEIIAAARKKDAKGRRYSDDWIMLCMLINIQSPRNYEFLRKNNILPFPCTRTIRSYFSLINAKCGFDEEFAKLLEKHFASKTPLQRHGAR</sequence>
<gene>
    <name evidence="2" type="primary">LOC112468837</name>
</gene>
<organism evidence="1 2">
    <name type="scientific">Temnothorax curvispinosus</name>
    <dbReference type="NCBI Taxonomy" id="300111"/>
    <lineage>
        <taxon>Eukaryota</taxon>
        <taxon>Metazoa</taxon>
        <taxon>Ecdysozoa</taxon>
        <taxon>Arthropoda</taxon>
        <taxon>Hexapoda</taxon>
        <taxon>Insecta</taxon>
        <taxon>Pterygota</taxon>
        <taxon>Neoptera</taxon>
        <taxon>Endopterygota</taxon>
        <taxon>Hymenoptera</taxon>
        <taxon>Apocrita</taxon>
        <taxon>Aculeata</taxon>
        <taxon>Formicoidea</taxon>
        <taxon>Formicidae</taxon>
        <taxon>Myrmicinae</taxon>
        <taxon>Temnothorax</taxon>
    </lineage>
</organism>
<dbReference type="GeneID" id="112468837"/>
<protein>
    <submittedName>
        <fullName evidence="2">Uncharacterized protein LOC112468837</fullName>
    </submittedName>
</protein>